<comment type="subcellular location">
    <subcellularLocation>
        <location evidence="6">Cell membrane</location>
        <topology evidence="6">Multi-pass membrane protein</topology>
    </subcellularLocation>
    <subcellularLocation>
        <location evidence="1">Membrane</location>
    </subcellularLocation>
</comment>
<keyword evidence="4 6" id="KW-0472">Membrane</keyword>
<keyword evidence="6" id="KW-1003">Cell membrane</keyword>
<keyword evidence="6" id="KW-0406">Ion transport</keyword>
<evidence type="ECO:0000313" key="8">
    <source>
        <dbReference type="Proteomes" id="UP000281553"/>
    </source>
</evidence>
<dbReference type="Proteomes" id="UP000281553">
    <property type="component" value="Unassembled WGS sequence"/>
</dbReference>
<dbReference type="PANTHER" id="PTHR10736:SF0">
    <property type="entry name" value="BESTROPHIN HOMOLOG"/>
    <property type="match status" value="1"/>
</dbReference>
<evidence type="ECO:0000256" key="3">
    <source>
        <dbReference type="ARBA" id="ARBA00022989"/>
    </source>
</evidence>
<keyword evidence="6" id="KW-0868">Chloride</keyword>
<feature type="transmembrane region" description="Helical" evidence="6">
    <location>
        <begin position="32"/>
        <end position="55"/>
    </location>
</feature>
<gene>
    <name evidence="7" type="ORF">DILT_LOCUS2557</name>
</gene>
<feature type="transmembrane region" description="Helical" evidence="6">
    <location>
        <begin position="76"/>
        <end position="95"/>
    </location>
</feature>
<dbReference type="Pfam" id="PF01062">
    <property type="entry name" value="Bestrophin"/>
    <property type="match status" value="2"/>
</dbReference>
<dbReference type="OrthoDB" id="201595at2759"/>
<keyword evidence="6" id="KW-0407">Ion channel</keyword>
<dbReference type="InterPro" id="IPR021134">
    <property type="entry name" value="Bestrophin-like"/>
</dbReference>
<evidence type="ECO:0000256" key="1">
    <source>
        <dbReference type="ARBA" id="ARBA00004370"/>
    </source>
</evidence>
<proteinExistence type="inferred from homology"/>
<keyword evidence="3 6" id="KW-1133">Transmembrane helix</keyword>
<comment type="function">
    <text evidence="6">Forms chloride channels.</text>
</comment>
<comment type="similarity">
    <text evidence="5 6">Belongs to the anion channel-forming bestrophin (TC 1.A.46) family. Calcium-sensitive chloride channel subfamily.</text>
</comment>
<dbReference type="EMBL" id="UYRU01042277">
    <property type="protein sequence ID" value="VDK74118.1"/>
    <property type="molecule type" value="Genomic_DNA"/>
</dbReference>
<dbReference type="GO" id="GO:0005254">
    <property type="term" value="F:chloride channel activity"/>
    <property type="evidence" value="ECO:0007669"/>
    <property type="project" value="UniProtKB-KW"/>
</dbReference>
<sequence length="370" mass="42248">MSVSYVADISDGSGFLILLKLLARWKGSLYKLVWLDLIVYLIIFYLINALFWFLLNSGQKETFHIIVAYCEDISTQLPVSFVLGFFVSGVVGRWFQTFVYIPWLNEITYTVMIITMRRISDRIARRFRQRIRTTDGIVKEEIKCVNRGRRDLWSVSQVHGGYVETGAHLLALLLQSSCDDDQAGGAAMSTKTTLAFRQESFLQVVVDAGQENTSNYFSDDLEQRNPLVNTADLVAVISVYSYIFCQIIGAQYVNQNDTANVTSHENALPVPIFSVFYFMFLIGWLKVALCVMNPFGDDYEDFECCKILDFNLNVTYRSVLLDEATYPESLKTATFKPRPMKGAESDNLQDFLDNVTREIQETDFNEDANE</sequence>
<dbReference type="GO" id="GO:0005886">
    <property type="term" value="C:plasma membrane"/>
    <property type="evidence" value="ECO:0007669"/>
    <property type="project" value="UniProtKB-SubCell"/>
</dbReference>
<dbReference type="PANTHER" id="PTHR10736">
    <property type="entry name" value="BESTROPHIN"/>
    <property type="match status" value="1"/>
</dbReference>
<evidence type="ECO:0000256" key="5">
    <source>
        <dbReference type="ARBA" id="ARBA00034769"/>
    </source>
</evidence>
<reference evidence="7 8" key="1">
    <citation type="submission" date="2018-11" db="EMBL/GenBank/DDBJ databases">
        <authorList>
            <consortium name="Pathogen Informatics"/>
        </authorList>
    </citation>
    <scope>NUCLEOTIDE SEQUENCE [LARGE SCALE GENOMIC DNA]</scope>
</reference>
<keyword evidence="6" id="KW-0813">Transport</keyword>
<name>A0A3P6U5Y6_DIBLA</name>
<feature type="transmembrane region" description="Helical" evidence="6">
    <location>
        <begin position="101"/>
        <end position="120"/>
    </location>
</feature>
<evidence type="ECO:0000256" key="2">
    <source>
        <dbReference type="ARBA" id="ARBA00022692"/>
    </source>
</evidence>
<organism evidence="7 8">
    <name type="scientific">Dibothriocephalus latus</name>
    <name type="common">Fish tapeworm</name>
    <name type="synonym">Diphyllobothrium latum</name>
    <dbReference type="NCBI Taxonomy" id="60516"/>
    <lineage>
        <taxon>Eukaryota</taxon>
        <taxon>Metazoa</taxon>
        <taxon>Spiralia</taxon>
        <taxon>Lophotrochozoa</taxon>
        <taxon>Platyhelminthes</taxon>
        <taxon>Cestoda</taxon>
        <taxon>Eucestoda</taxon>
        <taxon>Diphyllobothriidea</taxon>
        <taxon>Diphyllobothriidae</taxon>
        <taxon>Dibothriocephalus</taxon>
    </lineage>
</organism>
<feature type="transmembrane region" description="Helical" evidence="6">
    <location>
        <begin position="272"/>
        <end position="292"/>
    </location>
</feature>
<feature type="transmembrane region" description="Helical" evidence="6">
    <location>
        <begin position="233"/>
        <end position="252"/>
    </location>
</feature>
<protein>
    <recommendedName>
        <fullName evidence="6">Bestrophin homolog</fullName>
    </recommendedName>
</protein>
<dbReference type="GO" id="GO:0034707">
    <property type="term" value="C:chloride channel complex"/>
    <property type="evidence" value="ECO:0007669"/>
    <property type="project" value="UniProtKB-KW"/>
</dbReference>
<evidence type="ECO:0000313" key="7">
    <source>
        <dbReference type="EMBL" id="VDK74118.1"/>
    </source>
</evidence>
<keyword evidence="8" id="KW-1185">Reference proteome</keyword>
<evidence type="ECO:0000256" key="6">
    <source>
        <dbReference type="RuleBase" id="RU363126"/>
    </source>
</evidence>
<keyword evidence="2 6" id="KW-0812">Transmembrane</keyword>
<keyword evidence="6" id="KW-0869">Chloride channel</keyword>
<dbReference type="InterPro" id="IPR000615">
    <property type="entry name" value="Bestrophin"/>
</dbReference>
<accession>A0A3P6U5Y6</accession>
<dbReference type="AlphaFoldDB" id="A0A3P6U5Y6"/>
<evidence type="ECO:0000256" key="4">
    <source>
        <dbReference type="ARBA" id="ARBA00023136"/>
    </source>
</evidence>